<feature type="transmembrane region" description="Helical" evidence="1">
    <location>
        <begin position="6"/>
        <end position="32"/>
    </location>
</feature>
<evidence type="ECO:0000256" key="1">
    <source>
        <dbReference type="SAM" id="Phobius"/>
    </source>
</evidence>
<dbReference type="Proteomes" id="UP000183940">
    <property type="component" value="Unassembled WGS sequence"/>
</dbReference>
<feature type="transmembrane region" description="Helical" evidence="1">
    <location>
        <begin position="108"/>
        <end position="129"/>
    </location>
</feature>
<feature type="transmembrane region" description="Helical" evidence="1">
    <location>
        <begin position="70"/>
        <end position="88"/>
    </location>
</feature>
<evidence type="ECO:0000313" key="3">
    <source>
        <dbReference type="Proteomes" id="UP000183940"/>
    </source>
</evidence>
<name>A0A1L9QY43_9CYAN</name>
<keyword evidence="3" id="KW-1185">Reference proteome</keyword>
<protein>
    <submittedName>
        <fullName evidence="2">Uncharacterized protein</fullName>
    </submittedName>
</protein>
<feature type="transmembrane region" description="Helical" evidence="1">
    <location>
        <begin position="44"/>
        <end position="64"/>
    </location>
</feature>
<accession>A0A1L9QY43</accession>
<evidence type="ECO:0000313" key="2">
    <source>
        <dbReference type="EMBL" id="OJJ27507.1"/>
    </source>
</evidence>
<sequence length="257" mass="29262">MKKIAGKIILLLAINYLAAFVFQLGFLMGIIYRDIFLGAAIGSISLPALLLQPWSFFIVAFFIVASPSGVLWWPLVTTGITIVLYNLVGRSKFRTPIDLLCSTTRSRIAKICWISFVVVALSLGVSRLVDFPPKRSGIPELYSVEKAVEKISPLEDSKYYYKASFIDSEWLWKAKLDEEQFFSLMSDLGLEPKTGLTEESNFFLQGPYWWEPKIYEGSMVYSTPEFPDKNRGNDGFHALASWSPNDEVMFMWIKENF</sequence>
<comment type="caution">
    <text evidence="2">The sequence shown here is derived from an EMBL/GenBank/DDBJ whole genome shotgun (WGS) entry which is preliminary data.</text>
</comment>
<keyword evidence="1" id="KW-1133">Transmembrane helix</keyword>
<proteinExistence type="predicted"/>
<reference evidence="2" key="1">
    <citation type="submission" date="2016-10" db="EMBL/GenBank/DDBJ databases">
        <title>CRISPR-Cas defence system in Roseofilum reptotaenium: evidence of a bacteriophage-cyanobacterium arms race in the coral black band disease.</title>
        <authorList>
            <person name="Buerger P."/>
            <person name="Wood-Charlson E.M."/>
            <person name="Weynberg K.D."/>
            <person name="Willis B."/>
            <person name="Van Oppen M.J."/>
        </authorList>
    </citation>
    <scope>NUCLEOTIDE SEQUENCE [LARGE SCALE GENOMIC DNA]</scope>
    <source>
        <strain evidence="2">AO1-A</strain>
    </source>
</reference>
<dbReference type="EMBL" id="MLAW01000001">
    <property type="protein sequence ID" value="OJJ27507.1"/>
    <property type="molecule type" value="Genomic_DNA"/>
</dbReference>
<keyword evidence="1" id="KW-0472">Membrane</keyword>
<dbReference type="AlphaFoldDB" id="A0A1L9QY43"/>
<gene>
    <name evidence="2" type="ORF">BI308_00630</name>
</gene>
<keyword evidence="1" id="KW-0812">Transmembrane</keyword>
<organism evidence="2 3">
    <name type="scientific">Roseofilum reptotaenium AO1-A</name>
    <dbReference type="NCBI Taxonomy" id="1925591"/>
    <lineage>
        <taxon>Bacteria</taxon>
        <taxon>Bacillati</taxon>
        <taxon>Cyanobacteriota</taxon>
        <taxon>Cyanophyceae</taxon>
        <taxon>Desertifilales</taxon>
        <taxon>Desertifilaceae</taxon>
        <taxon>Roseofilum</taxon>
    </lineage>
</organism>